<name>A0ABP6T917_9ACTN</name>
<feature type="region of interest" description="Disordered" evidence="1">
    <location>
        <begin position="1"/>
        <end position="30"/>
    </location>
</feature>
<protein>
    <recommendedName>
        <fullName evidence="4">DUF2889 domain-containing protein</fullName>
    </recommendedName>
</protein>
<evidence type="ECO:0000256" key="1">
    <source>
        <dbReference type="SAM" id="MobiDB-lite"/>
    </source>
</evidence>
<gene>
    <name evidence="2" type="ORF">GCM10020369_67580</name>
</gene>
<evidence type="ECO:0008006" key="4">
    <source>
        <dbReference type="Google" id="ProtNLM"/>
    </source>
</evidence>
<proteinExistence type="predicted"/>
<comment type="caution">
    <text evidence="2">The sequence shown here is derived from an EMBL/GenBank/DDBJ whole genome shotgun (WGS) entry which is preliminary data.</text>
</comment>
<organism evidence="2 3">
    <name type="scientific">Cryptosporangium minutisporangium</name>
    <dbReference type="NCBI Taxonomy" id="113569"/>
    <lineage>
        <taxon>Bacteria</taxon>
        <taxon>Bacillati</taxon>
        <taxon>Actinomycetota</taxon>
        <taxon>Actinomycetes</taxon>
        <taxon>Cryptosporangiales</taxon>
        <taxon>Cryptosporangiaceae</taxon>
        <taxon>Cryptosporangium</taxon>
    </lineage>
</organism>
<dbReference type="RefSeq" id="WP_345732320.1">
    <property type="nucleotide sequence ID" value="NZ_BAAAYN010000047.1"/>
</dbReference>
<dbReference type="InterPro" id="IPR021312">
    <property type="entry name" value="DUF2889"/>
</dbReference>
<keyword evidence="3" id="KW-1185">Reference proteome</keyword>
<dbReference type="Pfam" id="PF11136">
    <property type="entry name" value="DUF2889"/>
    <property type="match status" value="1"/>
</dbReference>
<evidence type="ECO:0000313" key="2">
    <source>
        <dbReference type="EMBL" id="GAA3395228.1"/>
    </source>
</evidence>
<reference evidence="3" key="1">
    <citation type="journal article" date="2019" name="Int. J. Syst. Evol. Microbiol.">
        <title>The Global Catalogue of Microorganisms (GCM) 10K type strain sequencing project: providing services to taxonomists for standard genome sequencing and annotation.</title>
        <authorList>
            <consortium name="The Broad Institute Genomics Platform"/>
            <consortium name="The Broad Institute Genome Sequencing Center for Infectious Disease"/>
            <person name="Wu L."/>
            <person name="Ma J."/>
        </authorList>
    </citation>
    <scope>NUCLEOTIDE SEQUENCE [LARGE SCALE GENOMIC DNA]</scope>
    <source>
        <strain evidence="3">JCM 9458</strain>
    </source>
</reference>
<dbReference type="Proteomes" id="UP001501676">
    <property type="component" value="Unassembled WGS sequence"/>
</dbReference>
<dbReference type="EMBL" id="BAAAYN010000047">
    <property type="protein sequence ID" value="GAA3395228.1"/>
    <property type="molecule type" value="Genomic_DNA"/>
</dbReference>
<evidence type="ECO:0000313" key="3">
    <source>
        <dbReference type="Proteomes" id="UP001501676"/>
    </source>
</evidence>
<accession>A0ABP6T917</accession>
<sequence>MTSGRALHPRHGTHDPTRGTPARRPGSVRRTSTVDMLRPDGLTGRVVVDARARDLRTATVGTVAEGSAAHTRIEAEVDYVGGWTLRAISADPPDERLAALAGASLAGGFRRRVQETLPEQYAEATRLHLLLDDFPVATLVSGVALSAGGFSASGEMLDRIAREDLCSGWRSDGTIMVGIRRDRLIPAVTGPDAPDVVVPDDPEAWHERPPLPPHAVRRARRLDVWPADGRWEIDSLYRDSHVDADGRETVIHEWTVRGQVDPDDHRIRTMTATPQVLPWVECPSAGASAARLVGQDVRELRPLVRREFTGISTCTHLNDQLRQLADVPALVS</sequence>